<accession>A0AAV3RFA9</accession>
<dbReference type="Proteomes" id="UP001454036">
    <property type="component" value="Unassembled WGS sequence"/>
</dbReference>
<comment type="caution">
    <text evidence="3">The sequence shown here is derived from an EMBL/GenBank/DDBJ whole genome shotgun (WGS) entry which is preliminary data.</text>
</comment>
<name>A0AAV3RFA9_LITER</name>
<evidence type="ECO:0000313" key="3">
    <source>
        <dbReference type="EMBL" id="GAA0175079.1"/>
    </source>
</evidence>
<dbReference type="Pfam" id="PF14244">
    <property type="entry name" value="Retrotran_gag_3"/>
    <property type="match status" value="1"/>
</dbReference>
<keyword evidence="4" id="KW-1185">Reference proteome</keyword>
<sequence>MRNKKVNPTPVDDPENSTPEQNKPITPTPEQVPPNPHDPDAAVVYRRIDPLSPYYLGSNDHPGNLICLVKLIGKNYEEWSRSMKLSLRDRQKYGFIDGTIVKPTNPDFLRDWDAL</sequence>
<proteinExistence type="predicted"/>
<organism evidence="3 4">
    <name type="scientific">Lithospermum erythrorhizon</name>
    <name type="common">Purple gromwell</name>
    <name type="synonym">Lithospermum officinale var. erythrorhizon</name>
    <dbReference type="NCBI Taxonomy" id="34254"/>
    <lineage>
        <taxon>Eukaryota</taxon>
        <taxon>Viridiplantae</taxon>
        <taxon>Streptophyta</taxon>
        <taxon>Embryophyta</taxon>
        <taxon>Tracheophyta</taxon>
        <taxon>Spermatophyta</taxon>
        <taxon>Magnoliopsida</taxon>
        <taxon>eudicotyledons</taxon>
        <taxon>Gunneridae</taxon>
        <taxon>Pentapetalae</taxon>
        <taxon>asterids</taxon>
        <taxon>lamiids</taxon>
        <taxon>Boraginales</taxon>
        <taxon>Boraginaceae</taxon>
        <taxon>Boraginoideae</taxon>
        <taxon>Lithospermeae</taxon>
        <taxon>Lithospermum</taxon>
    </lineage>
</organism>
<gene>
    <name evidence="3" type="ORF">LIER_41842</name>
</gene>
<dbReference type="InterPro" id="IPR029472">
    <property type="entry name" value="Copia-like_N"/>
</dbReference>
<dbReference type="PANTHER" id="PTHR37610">
    <property type="entry name" value="CCHC-TYPE DOMAIN-CONTAINING PROTEIN"/>
    <property type="match status" value="1"/>
</dbReference>
<protein>
    <recommendedName>
        <fullName evidence="2">Retrotransposon Copia-like N-terminal domain-containing protein</fullName>
    </recommendedName>
</protein>
<feature type="compositionally biased region" description="Pro residues" evidence="1">
    <location>
        <begin position="26"/>
        <end position="36"/>
    </location>
</feature>
<dbReference type="AlphaFoldDB" id="A0AAV3RFA9"/>
<feature type="compositionally biased region" description="Polar residues" evidence="1">
    <location>
        <begin position="16"/>
        <end position="25"/>
    </location>
</feature>
<reference evidence="3 4" key="1">
    <citation type="submission" date="2024-01" db="EMBL/GenBank/DDBJ databases">
        <title>The complete chloroplast genome sequence of Lithospermum erythrorhizon: insights into the phylogenetic relationship among Boraginaceae species and the maternal lineages of purple gromwells.</title>
        <authorList>
            <person name="Okada T."/>
            <person name="Watanabe K."/>
        </authorList>
    </citation>
    <scope>NUCLEOTIDE SEQUENCE [LARGE SCALE GENOMIC DNA]</scope>
</reference>
<dbReference type="EMBL" id="BAABME010027117">
    <property type="protein sequence ID" value="GAA0175079.1"/>
    <property type="molecule type" value="Genomic_DNA"/>
</dbReference>
<dbReference type="PANTHER" id="PTHR37610:SF101">
    <property type="entry name" value="(RAPE) HYPOTHETICAL PROTEIN"/>
    <property type="match status" value="1"/>
</dbReference>
<evidence type="ECO:0000256" key="1">
    <source>
        <dbReference type="SAM" id="MobiDB-lite"/>
    </source>
</evidence>
<evidence type="ECO:0000259" key="2">
    <source>
        <dbReference type="Pfam" id="PF14244"/>
    </source>
</evidence>
<evidence type="ECO:0000313" key="4">
    <source>
        <dbReference type="Proteomes" id="UP001454036"/>
    </source>
</evidence>
<feature type="region of interest" description="Disordered" evidence="1">
    <location>
        <begin position="1"/>
        <end position="41"/>
    </location>
</feature>
<feature type="domain" description="Retrotransposon Copia-like N-terminal" evidence="2">
    <location>
        <begin position="58"/>
        <end position="104"/>
    </location>
</feature>